<dbReference type="Proteomes" id="UP001064971">
    <property type="component" value="Chromosome"/>
</dbReference>
<accession>A0ABM8AFQ5</accession>
<dbReference type="EMBL" id="AP026560">
    <property type="protein sequence ID" value="BDP42486.1"/>
    <property type="molecule type" value="Genomic_DNA"/>
</dbReference>
<evidence type="ECO:0000313" key="2">
    <source>
        <dbReference type="Proteomes" id="UP001064971"/>
    </source>
</evidence>
<sequence>MFNIRGDGYEISLVVEDLQRAFEDASAVDFHVRIKVRRHGTDTRYDFNVDDPLQNDGRMRSGKVLLGVRHDHLRGLSTGDPPAGRIGADFDWGVPSGLV</sequence>
<name>A0ABM8AFQ5_9DEIO</name>
<proteinExistence type="predicted"/>
<organism evidence="1 2">
    <name type="scientific">Deinococcus aetherius</name>
    <dbReference type="NCBI Taxonomy" id="200252"/>
    <lineage>
        <taxon>Bacteria</taxon>
        <taxon>Thermotogati</taxon>
        <taxon>Deinococcota</taxon>
        <taxon>Deinococci</taxon>
        <taxon>Deinococcales</taxon>
        <taxon>Deinococcaceae</taxon>
        <taxon>Deinococcus</taxon>
    </lineage>
</organism>
<dbReference type="RefSeq" id="WP_264775180.1">
    <property type="nucleotide sequence ID" value="NZ_AP026560.1"/>
</dbReference>
<reference evidence="1" key="1">
    <citation type="submission" date="2022-07" db="EMBL/GenBank/DDBJ databases">
        <title>Complete Genome Sequence of the Radioresistant Bacterium Deinococcus aetherius ST0316, Isolated from the Air Dust collected in Lower Stratosphere above Japan.</title>
        <authorList>
            <person name="Satoh K."/>
            <person name="Hagiwara K."/>
            <person name="Katsumata K."/>
            <person name="Kubo A."/>
            <person name="Yokobori S."/>
            <person name="Yamagishi A."/>
            <person name="Oono Y."/>
            <person name="Narumi I."/>
        </authorList>
    </citation>
    <scope>NUCLEOTIDE SEQUENCE</scope>
    <source>
        <strain evidence="1">ST0316</strain>
    </source>
</reference>
<protein>
    <submittedName>
        <fullName evidence="1">Uncharacterized protein</fullName>
    </submittedName>
</protein>
<evidence type="ECO:0000313" key="1">
    <source>
        <dbReference type="EMBL" id="BDP42486.1"/>
    </source>
</evidence>
<keyword evidence="2" id="KW-1185">Reference proteome</keyword>
<gene>
    <name evidence="1" type="ORF">DAETH_24550</name>
</gene>